<gene>
    <name evidence="1" type="ORF">K450DRAFT_259721</name>
</gene>
<reference evidence="1" key="2">
    <citation type="journal article" date="2022" name="Proc. Natl. Acad. Sci. U.S.A.">
        <title>Diploid-dominant life cycles characterize the early evolution of Fungi.</title>
        <authorList>
            <person name="Amses K.R."/>
            <person name="Simmons D.R."/>
            <person name="Longcore J.E."/>
            <person name="Mondo S.J."/>
            <person name="Seto K."/>
            <person name="Jeronimo G.H."/>
            <person name="Bonds A.E."/>
            <person name="Quandt C.A."/>
            <person name="Davis W.J."/>
            <person name="Chang Y."/>
            <person name="Federici B.A."/>
            <person name="Kuo A."/>
            <person name="LaButti K."/>
            <person name="Pangilinan J."/>
            <person name="Andreopoulos W."/>
            <person name="Tritt A."/>
            <person name="Riley R."/>
            <person name="Hundley H."/>
            <person name="Johnson J."/>
            <person name="Lipzen A."/>
            <person name="Barry K."/>
            <person name="Lang B.F."/>
            <person name="Cuomo C.A."/>
            <person name="Buchler N.E."/>
            <person name="Grigoriev I.V."/>
            <person name="Spatafora J.W."/>
            <person name="Stajich J.E."/>
            <person name="James T.Y."/>
        </authorList>
    </citation>
    <scope>NUCLEOTIDE SEQUENCE</scope>
    <source>
        <strain evidence="1">AG</strain>
    </source>
</reference>
<protein>
    <submittedName>
        <fullName evidence="1">Uncharacterized protein</fullName>
    </submittedName>
</protein>
<dbReference type="Proteomes" id="UP001206595">
    <property type="component" value="Unassembled WGS sequence"/>
</dbReference>
<evidence type="ECO:0000313" key="1">
    <source>
        <dbReference type="EMBL" id="KAI8575895.1"/>
    </source>
</evidence>
<sequence>MEDCRWGKNLKSKDALKSYLRRLNNLKIPMDIFGAKVFGRRFLVCIFPDCQFPNHTVEEYQTHLINDHSPVLGQTLDNINDNTEAE</sequence>
<evidence type="ECO:0000313" key="2">
    <source>
        <dbReference type="Proteomes" id="UP001206595"/>
    </source>
</evidence>
<proteinExistence type="predicted"/>
<dbReference type="AlphaFoldDB" id="A0AAD5H8S1"/>
<organism evidence="1 2">
    <name type="scientific">Umbelopsis ramanniana AG</name>
    <dbReference type="NCBI Taxonomy" id="1314678"/>
    <lineage>
        <taxon>Eukaryota</taxon>
        <taxon>Fungi</taxon>
        <taxon>Fungi incertae sedis</taxon>
        <taxon>Mucoromycota</taxon>
        <taxon>Mucoromycotina</taxon>
        <taxon>Umbelopsidomycetes</taxon>
        <taxon>Umbelopsidales</taxon>
        <taxon>Umbelopsidaceae</taxon>
        <taxon>Umbelopsis</taxon>
    </lineage>
</organism>
<keyword evidence="2" id="KW-1185">Reference proteome</keyword>
<accession>A0AAD5H8S1</accession>
<reference evidence="1" key="1">
    <citation type="submission" date="2021-06" db="EMBL/GenBank/DDBJ databases">
        <authorList>
            <consortium name="DOE Joint Genome Institute"/>
            <person name="Mondo S.J."/>
            <person name="Amses K.R."/>
            <person name="Simmons D.R."/>
            <person name="Longcore J.E."/>
            <person name="Seto K."/>
            <person name="Alves G.H."/>
            <person name="Bonds A.E."/>
            <person name="Quandt C.A."/>
            <person name="Davis W.J."/>
            <person name="Chang Y."/>
            <person name="Letcher P.M."/>
            <person name="Powell M.J."/>
            <person name="Kuo A."/>
            <person name="Labutti K."/>
            <person name="Pangilinan J."/>
            <person name="Andreopoulos W."/>
            <person name="Tritt A."/>
            <person name="Riley R."/>
            <person name="Hundley H."/>
            <person name="Johnson J."/>
            <person name="Lipzen A."/>
            <person name="Barry K."/>
            <person name="Berbee M.L."/>
            <person name="Buchler N.E."/>
            <person name="Grigoriev I.V."/>
            <person name="Spatafora J.W."/>
            <person name="Stajich J.E."/>
            <person name="James T.Y."/>
        </authorList>
    </citation>
    <scope>NUCLEOTIDE SEQUENCE</scope>
    <source>
        <strain evidence="1">AG</strain>
    </source>
</reference>
<dbReference type="RefSeq" id="XP_051440899.1">
    <property type="nucleotide sequence ID" value="XM_051592039.1"/>
</dbReference>
<dbReference type="EMBL" id="MU620967">
    <property type="protein sequence ID" value="KAI8575895.1"/>
    <property type="molecule type" value="Genomic_DNA"/>
</dbReference>
<comment type="caution">
    <text evidence="1">The sequence shown here is derived from an EMBL/GenBank/DDBJ whole genome shotgun (WGS) entry which is preliminary data.</text>
</comment>
<name>A0AAD5H8S1_UMBRA</name>
<dbReference type="GeneID" id="75917382"/>